<dbReference type="HAMAP" id="MF_04143">
    <property type="entry name" value="Poxins"/>
    <property type="match status" value="1"/>
</dbReference>
<organism evidence="4 5">
    <name type="scientific">Leptidea sinapis</name>
    <dbReference type="NCBI Taxonomy" id="189913"/>
    <lineage>
        <taxon>Eukaryota</taxon>
        <taxon>Metazoa</taxon>
        <taxon>Ecdysozoa</taxon>
        <taxon>Arthropoda</taxon>
        <taxon>Hexapoda</taxon>
        <taxon>Insecta</taxon>
        <taxon>Pterygota</taxon>
        <taxon>Neoptera</taxon>
        <taxon>Endopterygota</taxon>
        <taxon>Lepidoptera</taxon>
        <taxon>Glossata</taxon>
        <taxon>Ditrysia</taxon>
        <taxon>Papilionoidea</taxon>
        <taxon>Pieridae</taxon>
        <taxon>Dismorphiinae</taxon>
        <taxon>Leptidea</taxon>
    </lineage>
</organism>
<dbReference type="EMBL" id="FZQP02000282">
    <property type="protein sequence ID" value="VVC88292.1"/>
    <property type="molecule type" value="Genomic_DNA"/>
</dbReference>
<dbReference type="AlphaFoldDB" id="A0A5E4PQX1"/>
<sequence>MSKRTVLNEDYKGLVEWFPIPAELHEADGRRFASFGSVLPIHCCTPQQIEERSKTTHHYCGVFTDDPLRDPHSELVYVRLDEDSAEKVFLNRSKRILLLSSDGRVAQWQSAPTFESSNTFVAGAPIVSQDGQLVSVVTARRGNHYAVSTFESEGGYFETSQPWEVRDMQEGGLHYADHVFLSREPLRAHVAALPPPGDDAGAPPRPLLLRGPGGGGRVLLVAGSGRQLALIYLASVFTDDIQYL</sequence>
<feature type="non-terminal residue" evidence="4">
    <location>
        <position position="244"/>
    </location>
</feature>
<accession>A0A5E4PQX1</accession>
<protein>
    <submittedName>
        <fullName evidence="4">Uncharacterized protein</fullName>
    </submittedName>
</protein>
<evidence type="ECO:0000313" key="5">
    <source>
        <dbReference type="Proteomes" id="UP000324832"/>
    </source>
</evidence>
<evidence type="ECO:0000256" key="3">
    <source>
        <dbReference type="ARBA" id="ARBA00023932"/>
    </source>
</evidence>
<keyword evidence="5" id="KW-1185">Reference proteome</keyword>
<keyword evidence="1" id="KW-0540">Nuclease</keyword>
<keyword evidence="2" id="KW-0378">Hydrolase</keyword>
<gene>
    <name evidence="4" type="ORF">LSINAPIS_LOCUS1707</name>
</gene>
<proteinExistence type="inferred from homology"/>
<dbReference type="GO" id="GO:0016787">
    <property type="term" value="F:hydrolase activity"/>
    <property type="evidence" value="ECO:0007669"/>
    <property type="project" value="UniProtKB-KW"/>
</dbReference>
<dbReference type="InterPro" id="IPR006853">
    <property type="entry name" value="Poxin_vir"/>
</dbReference>
<reference evidence="4 5" key="1">
    <citation type="submission" date="2017-07" db="EMBL/GenBank/DDBJ databases">
        <authorList>
            <person name="Talla V."/>
            <person name="Backstrom N."/>
        </authorList>
    </citation>
    <scope>NUCLEOTIDE SEQUENCE [LARGE SCALE GENOMIC DNA]</scope>
</reference>
<evidence type="ECO:0000256" key="1">
    <source>
        <dbReference type="ARBA" id="ARBA00022722"/>
    </source>
</evidence>
<dbReference type="GO" id="GO:0004518">
    <property type="term" value="F:nuclease activity"/>
    <property type="evidence" value="ECO:0007669"/>
    <property type="project" value="UniProtKB-KW"/>
</dbReference>
<name>A0A5E4PQX1_9NEOP</name>
<evidence type="ECO:0000256" key="2">
    <source>
        <dbReference type="ARBA" id="ARBA00022801"/>
    </source>
</evidence>
<comment type="catalytic activity">
    <reaction evidence="3">
        <text>2',3'-cGAMP + H2O = Gp(2'-5')Ap(3') + H(+)</text>
        <dbReference type="Rhea" id="RHEA:59472"/>
        <dbReference type="ChEBI" id="CHEBI:15377"/>
        <dbReference type="ChEBI" id="CHEBI:15378"/>
        <dbReference type="ChEBI" id="CHEBI:143093"/>
        <dbReference type="ChEBI" id="CHEBI:143098"/>
    </reaction>
    <physiologicalReaction direction="left-to-right" evidence="3">
        <dbReference type="Rhea" id="RHEA:59473"/>
    </physiologicalReaction>
</comment>
<dbReference type="Proteomes" id="UP000324832">
    <property type="component" value="Unassembled WGS sequence"/>
</dbReference>
<evidence type="ECO:0000313" key="4">
    <source>
        <dbReference type="EMBL" id="VVC88292.1"/>
    </source>
</evidence>